<dbReference type="EC" id="2.3.2.27" evidence="3"/>
<gene>
    <name evidence="10" type="ORF">GSCOC_T00041841001</name>
</gene>
<dbReference type="PANTHER" id="PTHR47446:SF2">
    <property type="entry name" value="RING-TYPE E3 UBIQUITIN TRANSFERASE"/>
    <property type="match status" value="1"/>
</dbReference>
<keyword evidence="6" id="KW-0677">Repeat</keyword>
<evidence type="ECO:0000256" key="1">
    <source>
        <dbReference type="ARBA" id="ARBA00000900"/>
    </source>
</evidence>
<dbReference type="SUPFAM" id="SSF57850">
    <property type="entry name" value="RING/U-box"/>
    <property type="match status" value="1"/>
</dbReference>
<name>A0A068U4T1_COFCA</name>
<dbReference type="STRING" id="49390.A0A068U4T1"/>
<dbReference type="Pfam" id="PF04564">
    <property type="entry name" value="U-box"/>
    <property type="match status" value="1"/>
</dbReference>
<dbReference type="InterPro" id="IPR013083">
    <property type="entry name" value="Znf_RING/FYVE/PHD"/>
</dbReference>
<reference evidence="11" key="1">
    <citation type="journal article" date="2014" name="Science">
        <title>The coffee genome provides insight into the convergent evolution of caffeine biosynthesis.</title>
        <authorList>
            <person name="Denoeud F."/>
            <person name="Carretero-Paulet L."/>
            <person name="Dereeper A."/>
            <person name="Droc G."/>
            <person name="Guyot R."/>
            <person name="Pietrella M."/>
            <person name="Zheng C."/>
            <person name="Alberti A."/>
            <person name="Anthony F."/>
            <person name="Aprea G."/>
            <person name="Aury J.M."/>
            <person name="Bento P."/>
            <person name="Bernard M."/>
            <person name="Bocs S."/>
            <person name="Campa C."/>
            <person name="Cenci A."/>
            <person name="Combes M.C."/>
            <person name="Crouzillat D."/>
            <person name="Da Silva C."/>
            <person name="Daddiego L."/>
            <person name="De Bellis F."/>
            <person name="Dussert S."/>
            <person name="Garsmeur O."/>
            <person name="Gayraud T."/>
            <person name="Guignon V."/>
            <person name="Jahn K."/>
            <person name="Jamilloux V."/>
            <person name="Joet T."/>
            <person name="Labadie K."/>
            <person name="Lan T."/>
            <person name="Leclercq J."/>
            <person name="Lepelley M."/>
            <person name="Leroy T."/>
            <person name="Li L.T."/>
            <person name="Librado P."/>
            <person name="Lopez L."/>
            <person name="Munoz A."/>
            <person name="Noel B."/>
            <person name="Pallavicini A."/>
            <person name="Perrotta G."/>
            <person name="Poncet V."/>
            <person name="Pot D."/>
            <person name="Priyono X."/>
            <person name="Rigoreau M."/>
            <person name="Rouard M."/>
            <person name="Rozas J."/>
            <person name="Tranchant-Dubreuil C."/>
            <person name="VanBuren R."/>
            <person name="Zhang Q."/>
            <person name="Andrade A.C."/>
            <person name="Argout X."/>
            <person name="Bertrand B."/>
            <person name="de Kochko A."/>
            <person name="Graziosi G."/>
            <person name="Henry R.J."/>
            <person name="Jayarama X."/>
            <person name="Ming R."/>
            <person name="Nagai C."/>
            <person name="Rounsley S."/>
            <person name="Sankoff D."/>
            <person name="Giuliano G."/>
            <person name="Albert V.A."/>
            <person name="Wincker P."/>
            <person name="Lashermes P."/>
        </authorList>
    </citation>
    <scope>NUCLEOTIDE SEQUENCE [LARGE SCALE GENOMIC DNA]</scope>
    <source>
        <strain evidence="11">cv. DH200-94</strain>
    </source>
</reference>
<dbReference type="InterPro" id="IPR056512">
    <property type="entry name" value="LIN_N"/>
</dbReference>
<keyword evidence="11" id="KW-1185">Reference proteome</keyword>
<dbReference type="InterPro" id="IPR015943">
    <property type="entry name" value="WD40/YVTN_repeat-like_dom_sf"/>
</dbReference>
<dbReference type="Gene3D" id="3.30.40.10">
    <property type="entry name" value="Zinc/RING finger domain, C3HC4 (zinc finger)"/>
    <property type="match status" value="1"/>
</dbReference>
<evidence type="ECO:0000256" key="2">
    <source>
        <dbReference type="ARBA" id="ARBA00004906"/>
    </source>
</evidence>
<dbReference type="Proteomes" id="UP000295252">
    <property type="component" value="Chromosome VIII"/>
</dbReference>
<dbReference type="InterPro" id="IPR052858">
    <property type="entry name" value="E3_ubiquitin-ligase_LIN"/>
</dbReference>
<dbReference type="Pfam" id="PF23628">
    <property type="entry name" value="ARM_LIN_C"/>
    <property type="match status" value="1"/>
</dbReference>
<feature type="repeat" description="WD" evidence="7">
    <location>
        <begin position="1126"/>
        <end position="1157"/>
    </location>
</feature>
<evidence type="ECO:0000256" key="5">
    <source>
        <dbReference type="ARBA" id="ARBA00022679"/>
    </source>
</evidence>
<organism evidence="10 11">
    <name type="scientific">Coffea canephora</name>
    <name type="common">Robusta coffee</name>
    <dbReference type="NCBI Taxonomy" id="49390"/>
    <lineage>
        <taxon>Eukaryota</taxon>
        <taxon>Viridiplantae</taxon>
        <taxon>Streptophyta</taxon>
        <taxon>Embryophyta</taxon>
        <taxon>Tracheophyta</taxon>
        <taxon>Spermatophyta</taxon>
        <taxon>Magnoliopsida</taxon>
        <taxon>eudicotyledons</taxon>
        <taxon>Gunneridae</taxon>
        <taxon>Pentapetalae</taxon>
        <taxon>asterids</taxon>
        <taxon>lamiids</taxon>
        <taxon>Gentianales</taxon>
        <taxon>Rubiaceae</taxon>
        <taxon>Ixoroideae</taxon>
        <taxon>Gardenieae complex</taxon>
        <taxon>Bertiereae - Coffeeae clade</taxon>
        <taxon>Coffeeae</taxon>
        <taxon>Coffea</taxon>
    </lineage>
</organism>
<dbReference type="InterPro" id="IPR003613">
    <property type="entry name" value="Ubox_domain"/>
</dbReference>
<evidence type="ECO:0000259" key="9">
    <source>
        <dbReference type="PROSITE" id="PS51698"/>
    </source>
</evidence>
<protein>
    <recommendedName>
        <fullName evidence="3">RING-type E3 ubiquitin transferase</fullName>
        <ecNumber evidence="3">2.3.2.27</ecNumber>
    </recommendedName>
</protein>
<keyword evidence="5" id="KW-0808">Transferase</keyword>
<feature type="domain" description="U-box" evidence="9">
    <location>
        <begin position="430"/>
        <end position="505"/>
    </location>
</feature>
<dbReference type="PROSITE" id="PS50294">
    <property type="entry name" value="WD_REPEATS_REGION"/>
    <property type="match status" value="2"/>
</dbReference>
<dbReference type="SUPFAM" id="SSF48371">
    <property type="entry name" value="ARM repeat"/>
    <property type="match status" value="1"/>
</dbReference>
<dbReference type="UniPathway" id="UPA00143"/>
<evidence type="ECO:0000256" key="8">
    <source>
        <dbReference type="SAM" id="MobiDB-lite"/>
    </source>
</evidence>
<dbReference type="PROSITE" id="PS50082">
    <property type="entry name" value="WD_REPEATS_2"/>
    <property type="match status" value="2"/>
</dbReference>
<dbReference type="GO" id="GO:0061630">
    <property type="term" value="F:ubiquitin protein ligase activity"/>
    <property type="evidence" value="ECO:0007669"/>
    <property type="project" value="UniProtKB-EC"/>
</dbReference>
<dbReference type="InterPro" id="IPR011989">
    <property type="entry name" value="ARM-like"/>
</dbReference>
<dbReference type="InterPro" id="IPR036322">
    <property type="entry name" value="WD40_repeat_dom_sf"/>
</dbReference>
<dbReference type="Gene3D" id="2.130.10.10">
    <property type="entry name" value="YVTN repeat-like/Quinoprotein amine dehydrogenase"/>
    <property type="match status" value="2"/>
</dbReference>
<dbReference type="InterPro" id="IPR016024">
    <property type="entry name" value="ARM-type_fold"/>
</dbReference>
<dbReference type="SUPFAM" id="SSF50978">
    <property type="entry name" value="WD40 repeat-like"/>
    <property type="match status" value="1"/>
</dbReference>
<dbReference type="PROSITE" id="PS00678">
    <property type="entry name" value="WD_REPEATS_1"/>
    <property type="match status" value="1"/>
</dbReference>
<dbReference type="CDD" id="cd16664">
    <property type="entry name" value="RING-Ubox_PUB"/>
    <property type="match status" value="1"/>
</dbReference>
<evidence type="ECO:0000256" key="6">
    <source>
        <dbReference type="ARBA" id="ARBA00022737"/>
    </source>
</evidence>
<dbReference type="InterPro" id="IPR001680">
    <property type="entry name" value="WD40_rpt"/>
</dbReference>
<comment type="catalytic activity">
    <reaction evidence="1">
        <text>S-ubiquitinyl-[E2 ubiquitin-conjugating enzyme]-L-cysteine + [acceptor protein]-L-lysine = [E2 ubiquitin-conjugating enzyme]-L-cysteine + N(6)-ubiquitinyl-[acceptor protein]-L-lysine.</text>
        <dbReference type="EC" id="2.3.2.27"/>
    </reaction>
</comment>
<proteinExistence type="predicted"/>
<accession>A0A068U4T1</accession>
<dbReference type="InterPro" id="IPR055566">
    <property type="entry name" value="ARM_LIN"/>
</dbReference>
<dbReference type="SMART" id="SM00504">
    <property type="entry name" value="Ubox"/>
    <property type="match status" value="1"/>
</dbReference>
<dbReference type="OrthoDB" id="6252103at2759"/>
<evidence type="ECO:0000313" key="10">
    <source>
        <dbReference type="EMBL" id="CDP03302.1"/>
    </source>
</evidence>
<feature type="compositionally biased region" description="Polar residues" evidence="8">
    <location>
        <begin position="349"/>
        <end position="374"/>
    </location>
</feature>
<dbReference type="InterPro" id="IPR045210">
    <property type="entry name" value="RING-Ubox_PUB"/>
</dbReference>
<dbReference type="InterPro" id="IPR019775">
    <property type="entry name" value="WD40_repeat_CS"/>
</dbReference>
<keyword evidence="4 7" id="KW-0853">WD repeat</keyword>
<evidence type="ECO:0000313" key="11">
    <source>
        <dbReference type="Proteomes" id="UP000295252"/>
    </source>
</evidence>
<dbReference type="InterPro" id="IPR056514">
    <property type="entry name" value="ARM_LIN_2nd"/>
</dbReference>
<feature type="compositionally biased region" description="Basic and acidic residues" evidence="8">
    <location>
        <begin position="392"/>
        <end position="403"/>
    </location>
</feature>
<dbReference type="GO" id="GO:0016567">
    <property type="term" value="P:protein ubiquitination"/>
    <property type="evidence" value="ECO:0007669"/>
    <property type="project" value="UniProtKB-UniPathway"/>
</dbReference>
<dbReference type="Pfam" id="PF00400">
    <property type="entry name" value="WD40"/>
    <property type="match status" value="1"/>
</dbReference>
<dbReference type="Pfam" id="PF23568">
    <property type="entry name" value="ARM_LIN"/>
    <property type="match status" value="1"/>
</dbReference>
<dbReference type="InParanoid" id="A0A068U4T1"/>
<dbReference type="Pfam" id="PF23654">
    <property type="entry name" value="ARM_LIN_2nd"/>
    <property type="match status" value="1"/>
</dbReference>
<evidence type="ECO:0000256" key="4">
    <source>
        <dbReference type="ARBA" id="ARBA00022574"/>
    </source>
</evidence>
<feature type="repeat" description="WD" evidence="7">
    <location>
        <begin position="1335"/>
        <end position="1369"/>
    </location>
</feature>
<dbReference type="Gramene" id="CDP03302">
    <property type="protein sequence ID" value="CDP03302"/>
    <property type="gene ID" value="GSCOC_T00041841001"/>
</dbReference>
<evidence type="ECO:0000256" key="3">
    <source>
        <dbReference type="ARBA" id="ARBA00012483"/>
    </source>
</evidence>
<evidence type="ECO:0000256" key="7">
    <source>
        <dbReference type="PROSITE-ProRule" id="PRU00221"/>
    </source>
</evidence>
<sequence length="1369" mass="152391">MRRLILLSPTTSGRLPDINPTRDSAQVLSQHPATTPGATAMSAADAPAEILQQTTAYLSEVLSQSDLRHRLFSTFLQKLQPSEEVTLKPLKLASETLENALTTTNPSIKSSSLHLAEKLLLSYPKNSFSSFLLSLIYSLFNRSADAAISLFDVFQTNPSLTRLEIAPVLFEELFLIHFLPILEWYNEQRSRILSNVSQNLASGYDSDEQSVVVSPTRLLKNMSRNQTLELKDLERGYEDILDENCKVFAGYFREVLQIKDGNQLIDPPVVVLQIDETETLDCQEDDKLKRDHSMKNGRYNPIWAEGDESVEFNSSSRGKSFSTFPSFYPERVSPNVLTKQGSTRKSKSPRNFNFDSELESFSNDNLSNCYSSGSEAEEEENIEKVASFNSRASRESQTRKEKQTNNAESSGHPDPLMEDMDNQPGSGKLTPPKDFVCPITTHVFDDPVTLETGQTYERRAIQEWIDRGNSACPITRQKLQSTMLPKTNYVLKRLIASWQELNSDTVPGQSETLQPLDEPKFVPVIRSASPNCVISQATIEGKLSELRVAITNLCTSEVLEDSEMAVLLIEQFWQESQIEMDVQNMMSKPAVINSFMEILFNSVDPRVLSATVFLLSELGLRDNNVIQTLTRVDSDVECIASLFKRGLLEAVVLVYLLRPSAVSLAEMDIVDPLLTVLKTRELDLLKMCMKQKTATVLLLGQLLNSGEEVRTSEIARDLISENGIEYIMGSLDAEVREEKISAIVILLRCMLEDGKCRNMIADKAELCPILESFVGANDEDFYQIVQFLSELVKLERRTFNEQILHIIRDEGTFSTMHMLLIYLQAAPQEQCPVVAGLLLQLDLLAEPRKMSIYREEAIDALISCLKNPDCRSAQIAAAETIVSLQGRFSHAGKPLARDFLLKCARVNRNKWMKRDQLGSIPDEIQENMEEDNSAEKWEKKMAFVLVTHEFGIIFEALAEGLRSRYAELSSACLVAATWLVHMLSILPDTGVRGAARVCLMKCFVSIFKSSKDNEDKLLSMLALNSFICDTEGLQDLAVHMKDILKGLRELKKSSAFAVQMLKLLSEEHESSADMWNHKELLSEDCSINGEVLSVICFKDKIFSGHSDGTIKVWAMKSGNMHLVQESQEHTKAVTSLAILQSVERLYSGSLDRTVRVWAIGGKVMHCEQVHEMKDHVNNLLVSNSISCFIPQGAGIKVHSWSGASKSLNPQKYAKCLTLVQGKLYCGCHDNSIQEIDLATGTVSTIQSGSRKLLSKASPVHALQADDGLLYSASSPLDGAAVKIWSTSNLSVVGTLPSTSDVRSMAVSSDLIYLGCKGGLVEIWSKKKLSKVETLQAGTNAKVLSMALTRNEDMLAIGTSDGKVQAWELS</sequence>
<dbReference type="PhylomeDB" id="A0A068U4T1"/>
<dbReference type="PROSITE" id="PS51698">
    <property type="entry name" value="U_BOX"/>
    <property type="match status" value="1"/>
</dbReference>
<dbReference type="PANTHER" id="PTHR47446">
    <property type="entry name" value="RING-TYPE E3 UBIQUITIN TRANSFERASE"/>
    <property type="match status" value="1"/>
</dbReference>
<dbReference type="OMA" id="ASWQEQN"/>
<dbReference type="Gene3D" id="1.25.10.10">
    <property type="entry name" value="Leucine-rich Repeat Variant"/>
    <property type="match status" value="1"/>
</dbReference>
<comment type="pathway">
    <text evidence="2">Protein modification; protein ubiquitination.</text>
</comment>
<dbReference type="SMART" id="SM00320">
    <property type="entry name" value="WD40"/>
    <property type="match status" value="4"/>
</dbReference>
<dbReference type="EMBL" id="HG739093">
    <property type="protein sequence ID" value="CDP03302.1"/>
    <property type="molecule type" value="Genomic_DNA"/>
</dbReference>
<feature type="region of interest" description="Disordered" evidence="8">
    <location>
        <begin position="335"/>
        <end position="433"/>
    </location>
</feature>